<organism evidence="10 11">
    <name type="scientific">Sphingomonas paeninsulae</name>
    <dbReference type="NCBI Taxonomy" id="2319844"/>
    <lineage>
        <taxon>Bacteria</taxon>
        <taxon>Pseudomonadati</taxon>
        <taxon>Pseudomonadota</taxon>
        <taxon>Alphaproteobacteria</taxon>
        <taxon>Sphingomonadales</taxon>
        <taxon>Sphingomonadaceae</taxon>
        <taxon>Sphingomonas</taxon>
    </lineage>
</organism>
<keyword evidence="2" id="KW-1003">Cell membrane</keyword>
<evidence type="ECO:0000256" key="5">
    <source>
        <dbReference type="ARBA" id="ARBA00022989"/>
    </source>
</evidence>
<evidence type="ECO:0000256" key="2">
    <source>
        <dbReference type="ARBA" id="ARBA00022475"/>
    </source>
</evidence>
<evidence type="ECO:0000256" key="8">
    <source>
        <dbReference type="SAM" id="SignalP"/>
    </source>
</evidence>
<dbReference type="InterPro" id="IPR035671">
    <property type="entry name" value="DsbD_gamma"/>
</dbReference>
<gene>
    <name evidence="10" type="ORF">D3Y57_17595</name>
</gene>
<feature type="transmembrane region" description="Helical" evidence="7">
    <location>
        <begin position="282"/>
        <end position="311"/>
    </location>
</feature>
<name>A0A494TIU5_SPHPE</name>
<feature type="transmembrane region" description="Helical" evidence="7">
    <location>
        <begin position="372"/>
        <end position="394"/>
    </location>
</feature>
<keyword evidence="8" id="KW-0732">Signal</keyword>
<keyword evidence="5 7" id="KW-1133">Transmembrane helix</keyword>
<feature type="transmembrane region" description="Helical" evidence="7">
    <location>
        <begin position="406"/>
        <end position="432"/>
    </location>
</feature>
<proteinExistence type="predicted"/>
<dbReference type="Pfam" id="PF02683">
    <property type="entry name" value="DsbD_TM"/>
    <property type="match status" value="1"/>
</dbReference>
<evidence type="ECO:0000256" key="4">
    <source>
        <dbReference type="ARBA" id="ARBA00022748"/>
    </source>
</evidence>
<dbReference type="InterPro" id="IPR013766">
    <property type="entry name" value="Thioredoxin_domain"/>
</dbReference>
<dbReference type="PROSITE" id="PS51352">
    <property type="entry name" value="THIOREDOXIN_2"/>
    <property type="match status" value="1"/>
</dbReference>
<dbReference type="InterPro" id="IPR036249">
    <property type="entry name" value="Thioredoxin-like_sf"/>
</dbReference>
<feature type="domain" description="Thioredoxin" evidence="9">
    <location>
        <begin position="549"/>
        <end position="675"/>
    </location>
</feature>
<dbReference type="PANTHER" id="PTHR32234">
    <property type="entry name" value="THIOL:DISULFIDE INTERCHANGE PROTEIN DSBD"/>
    <property type="match status" value="1"/>
</dbReference>
<dbReference type="SUPFAM" id="SSF52833">
    <property type="entry name" value="Thioredoxin-like"/>
    <property type="match status" value="1"/>
</dbReference>
<dbReference type="GO" id="GO:0017004">
    <property type="term" value="P:cytochrome complex assembly"/>
    <property type="evidence" value="ECO:0007669"/>
    <property type="project" value="UniProtKB-KW"/>
</dbReference>
<keyword evidence="3 7" id="KW-0812">Transmembrane</keyword>
<feature type="transmembrane region" description="Helical" evidence="7">
    <location>
        <begin position="533"/>
        <end position="551"/>
    </location>
</feature>
<keyword evidence="11" id="KW-1185">Reference proteome</keyword>
<dbReference type="AlphaFoldDB" id="A0A494TIU5"/>
<feature type="chain" id="PRO_5019738982" evidence="8">
    <location>
        <begin position="23"/>
        <end position="675"/>
    </location>
</feature>
<dbReference type="KEGG" id="spha:D3Y57_17595"/>
<sequence>MKAIYFWLVTLVAIALVPQAVAQPTHIQPRLVSEVMEPVAGSTITIAVEMRTDKGWHGYWKNPGEAGLAPRFAWDLPKGASVGAPAFPVPHALTIAGLTNYVFEADHALLFPLKIPAGIAAGTILPIRVKADWLACTDQVCVPERGEFSLDLQVGAGAVTNGPQFDGWRAKLPTPLGSVVTFARRGDRVRLAIPYPATADVADAHFFPNDNGVIVDAAPQLFSRSGEVLIASLSATKGGMGIPAGVLSIGGRGFEIVPQAGAVPADGTPLNEQGGNGSLTTILLSIGGALLGGLILNIMPCVFPILSLKALSLAKAGGDANPEQERAARRDALSYTASAVAVCVALGGAILVLRAGGSAVGWAFQLQDPRVIIVLLLLVVAIALNLAGLFELPAIGGGIAAQGNGFVTGALAAFIATPCTGPFMGAALGAALVLPPAAAMAVFAGLGLGLALPFLALGFFPVLRRMLPKPGAWMATLRRILSVPMFLTALGLAWLLGRQAGVDALVRGLGLALFAALGFWWTGLRQARGKGGLAIGAVMAVVAGAIGVAVVPQSAPASAATVDALKSEPFSEARLAALQAEGRPVFVYFTADWCLTCKVNERIAIDRPEVAAAFGKAKVATLVGDWTRSDPTIGRFLNAQGRSGVPLYLYYLPGNAKPEVLPQVLTPGTLIALTS</sequence>
<feature type="transmembrane region" description="Helical" evidence="7">
    <location>
        <begin position="504"/>
        <end position="521"/>
    </location>
</feature>
<dbReference type="InterPro" id="IPR003834">
    <property type="entry name" value="Cyt_c_assmbl_TM_dom"/>
</dbReference>
<comment type="subcellular location">
    <subcellularLocation>
        <location evidence="1">Cell membrane</location>
        <topology evidence="1">Multi-pass membrane protein</topology>
    </subcellularLocation>
</comment>
<dbReference type="GO" id="GO:0045454">
    <property type="term" value="P:cell redox homeostasis"/>
    <property type="evidence" value="ECO:0007669"/>
    <property type="project" value="TreeGrafter"/>
</dbReference>
<dbReference type="InterPro" id="IPR028250">
    <property type="entry name" value="DsbDN"/>
</dbReference>
<evidence type="ECO:0000256" key="6">
    <source>
        <dbReference type="ARBA" id="ARBA00023136"/>
    </source>
</evidence>
<dbReference type="Proteomes" id="UP000276254">
    <property type="component" value="Chromosome"/>
</dbReference>
<feature type="signal peptide" evidence="8">
    <location>
        <begin position="1"/>
        <end position="22"/>
    </location>
</feature>
<accession>A0A494TIU5</accession>
<dbReference type="PANTHER" id="PTHR32234:SF3">
    <property type="entry name" value="SUPPRESSION OF COPPER SENSITIVITY PROTEIN"/>
    <property type="match status" value="1"/>
</dbReference>
<keyword evidence="6 7" id="KW-0472">Membrane</keyword>
<dbReference type="GO" id="GO:0005886">
    <property type="term" value="C:plasma membrane"/>
    <property type="evidence" value="ECO:0007669"/>
    <property type="project" value="UniProtKB-SubCell"/>
</dbReference>
<keyword evidence="4" id="KW-0201">Cytochrome c-type biogenesis</keyword>
<feature type="transmembrane region" description="Helical" evidence="7">
    <location>
        <begin position="332"/>
        <end position="352"/>
    </location>
</feature>
<dbReference type="EMBL" id="CP032829">
    <property type="protein sequence ID" value="AYJ87414.1"/>
    <property type="molecule type" value="Genomic_DNA"/>
</dbReference>
<evidence type="ECO:0000313" key="10">
    <source>
        <dbReference type="EMBL" id="AYJ87414.1"/>
    </source>
</evidence>
<evidence type="ECO:0000259" key="9">
    <source>
        <dbReference type="PROSITE" id="PS51352"/>
    </source>
</evidence>
<reference evidence="10 11" key="1">
    <citation type="submission" date="2018-09" db="EMBL/GenBank/DDBJ databases">
        <title>Sphingomonas peninsula sp. nov., isolated from fildes peninsula, Antarctic soil.</title>
        <authorList>
            <person name="Yingchao G."/>
        </authorList>
    </citation>
    <scope>NUCLEOTIDE SEQUENCE [LARGE SCALE GENOMIC DNA]</scope>
    <source>
        <strain evidence="10 11">YZ-8</strain>
    </source>
</reference>
<evidence type="ECO:0000256" key="7">
    <source>
        <dbReference type="SAM" id="Phobius"/>
    </source>
</evidence>
<feature type="transmembrane region" description="Helical" evidence="7">
    <location>
        <begin position="480"/>
        <end position="498"/>
    </location>
</feature>
<dbReference type="Pfam" id="PF11412">
    <property type="entry name" value="DsbD_N"/>
    <property type="match status" value="1"/>
</dbReference>
<feature type="transmembrane region" description="Helical" evidence="7">
    <location>
        <begin position="438"/>
        <end position="460"/>
    </location>
</feature>
<dbReference type="Gene3D" id="3.40.30.10">
    <property type="entry name" value="Glutaredoxin"/>
    <property type="match status" value="1"/>
</dbReference>
<dbReference type="GO" id="GO:0015035">
    <property type="term" value="F:protein-disulfide reductase activity"/>
    <property type="evidence" value="ECO:0007669"/>
    <property type="project" value="TreeGrafter"/>
</dbReference>
<protein>
    <submittedName>
        <fullName evidence="10">Thiol:disulfide interchange protein</fullName>
    </submittedName>
</protein>
<dbReference type="Pfam" id="PF13899">
    <property type="entry name" value="Thioredoxin_7"/>
    <property type="match status" value="1"/>
</dbReference>
<evidence type="ECO:0000313" key="11">
    <source>
        <dbReference type="Proteomes" id="UP000276254"/>
    </source>
</evidence>
<dbReference type="OrthoDB" id="9811036at2"/>
<dbReference type="RefSeq" id="WP_121154694.1">
    <property type="nucleotide sequence ID" value="NZ_CP032829.1"/>
</dbReference>
<dbReference type="CDD" id="cd02953">
    <property type="entry name" value="DsbDgamma"/>
    <property type="match status" value="1"/>
</dbReference>
<evidence type="ECO:0000256" key="3">
    <source>
        <dbReference type="ARBA" id="ARBA00022692"/>
    </source>
</evidence>
<evidence type="ECO:0000256" key="1">
    <source>
        <dbReference type="ARBA" id="ARBA00004651"/>
    </source>
</evidence>